<evidence type="ECO:0000313" key="2">
    <source>
        <dbReference type="EMBL" id="KEZ46635.1"/>
    </source>
</evidence>
<dbReference type="CDD" id="cd02440">
    <property type="entry name" value="AdoMet_MTases"/>
    <property type="match status" value="1"/>
</dbReference>
<reference evidence="2 3" key="1">
    <citation type="journal article" date="2014" name="Genome Announc.">
        <title>Draft genome sequence of the pathogenic fungus Scedosporium apiospermum.</title>
        <authorList>
            <person name="Vandeputte P."/>
            <person name="Ghamrawi S."/>
            <person name="Rechenmann M."/>
            <person name="Iltis A."/>
            <person name="Giraud S."/>
            <person name="Fleury M."/>
            <person name="Thornton C."/>
            <person name="Delhaes L."/>
            <person name="Meyer W."/>
            <person name="Papon N."/>
            <person name="Bouchara J.P."/>
        </authorList>
    </citation>
    <scope>NUCLEOTIDE SEQUENCE [LARGE SCALE GENOMIC DNA]</scope>
    <source>
        <strain evidence="2 3">IHEM 14462</strain>
    </source>
</reference>
<evidence type="ECO:0000313" key="3">
    <source>
        <dbReference type="Proteomes" id="UP000028545"/>
    </source>
</evidence>
<gene>
    <name evidence="2" type="ORF">SAPIO_CDS0461</name>
</gene>
<dbReference type="GO" id="GO:0008168">
    <property type="term" value="F:methyltransferase activity"/>
    <property type="evidence" value="ECO:0007669"/>
    <property type="project" value="TreeGrafter"/>
</dbReference>
<dbReference type="OrthoDB" id="2013972at2759"/>
<dbReference type="VEuPathDB" id="FungiDB:SAPIO_CDS0461"/>
<name>A0A084GH23_PSEDA</name>
<accession>A0A084GH23</accession>
<evidence type="ECO:0008006" key="4">
    <source>
        <dbReference type="Google" id="ProtNLM"/>
    </source>
</evidence>
<dbReference type="InterPro" id="IPR029063">
    <property type="entry name" value="SAM-dependent_MTases_sf"/>
</dbReference>
<dbReference type="GeneID" id="27718613"/>
<organism evidence="2 3">
    <name type="scientific">Pseudallescheria apiosperma</name>
    <name type="common">Scedosporium apiospermum</name>
    <dbReference type="NCBI Taxonomy" id="563466"/>
    <lineage>
        <taxon>Eukaryota</taxon>
        <taxon>Fungi</taxon>
        <taxon>Dikarya</taxon>
        <taxon>Ascomycota</taxon>
        <taxon>Pezizomycotina</taxon>
        <taxon>Sordariomycetes</taxon>
        <taxon>Hypocreomycetidae</taxon>
        <taxon>Microascales</taxon>
        <taxon>Microascaceae</taxon>
        <taxon>Scedosporium</taxon>
    </lineage>
</organism>
<dbReference type="SUPFAM" id="SSF53335">
    <property type="entry name" value="S-adenosyl-L-methionine-dependent methyltransferases"/>
    <property type="match status" value="1"/>
</dbReference>
<dbReference type="KEGG" id="sapo:SAPIO_CDS0461"/>
<dbReference type="Proteomes" id="UP000028545">
    <property type="component" value="Unassembled WGS sequence"/>
</dbReference>
<comment type="similarity">
    <text evidence="1">Belongs to the methyltransferase superfamily. LaeA methyltransferase family.</text>
</comment>
<dbReference type="AlphaFoldDB" id="A0A084GH23"/>
<dbReference type="HOGENOM" id="CLU_010595_1_0_1"/>
<evidence type="ECO:0000256" key="1">
    <source>
        <dbReference type="ARBA" id="ARBA00038158"/>
    </source>
</evidence>
<dbReference type="Gene3D" id="3.40.50.150">
    <property type="entry name" value="Vaccinia Virus protein VP39"/>
    <property type="match status" value="1"/>
</dbReference>
<dbReference type="PANTHER" id="PTHR43591:SF10">
    <property type="entry name" value="ABC TRANSMEMBRANE TYPE-1 DOMAIN-CONTAINING PROTEIN-RELATED"/>
    <property type="match status" value="1"/>
</dbReference>
<protein>
    <recommendedName>
        <fullName evidence="4">Methyltransferase domain-containing protein</fullName>
    </recommendedName>
</protein>
<proteinExistence type="inferred from homology"/>
<sequence>MTGHSVEVDEAVLDGDSVIDEIALSTSSLNSSVLNYPIEHGRRYHKLKSGSYVLPNDQQEIDRLDLSHFVMVKGIGDKLFLAPIDWEKSQRVLDIGTGTGIWAFEIADTYPNAEVLGNDLSAIQPSWVPPNLKFEVDDVESEWVHSSPFTYIFSRYMTCCILDWPKFAKTVYSNLASGGWAEFQDFDLTYYAEDGSLTEAHSTHKWITTLLDAARAIGREPNPGPKLEGWVKDAGFQHVQSRRFKLPIGTWPKDPVLKEVGRLNIAQVLNGLEAFSLRLFCDVLGWSEEQVLVLLAKVRQELQSNTVHAIMDFYVCFGQKPEEQEG</sequence>
<dbReference type="Pfam" id="PF13489">
    <property type="entry name" value="Methyltransf_23"/>
    <property type="match status" value="1"/>
</dbReference>
<dbReference type="EMBL" id="JOWA01000022">
    <property type="protein sequence ID" value="KEZ46635.1"/>
    <property type="molecule type" value="Genomic_DNA"/>
</dbReference>
<dbReference type="RefSeq" id="XP_016646434.1">
    <property type="nucleotide sequence ID" value="XM_016783234.1"/>
</dbReference>
<dbReference type="PANTHER" id="PTHR43591">
    <property type="entry name" value="METHYLTRANSFERASE"/>
    <property type="match status" value="1"/>
</dbReference>
<dbReference type="OMA" id="LGRMENN"/>
<keyword evidence="3" id="KW-1185">Reference proteome</keyword>
<comment type="caution">
    <text evidence="2">The sequence shown here is derived from an EMBL/GenBank/DDBJ whole genome shotgun (WGS) entry which is preliminary data.</text>
</comment>